<dbReference type="AlphaFoldDB" id="A0A250JNV7"/>
<name>A0A250JNV7_9BACT</name>
<dbReference type="EMBL" id="CP022203">
    <property type="protein sequence ID" value="ATB44806.1"/>
    <property type="molecule type" value="Genomic_DNA"/>
</dbReference>
<dbReference type="RefSeq" id="WP_095956821.1">
    <property type="nucleotide sequence ID" value="NZ_CP022203.1"/>
</dbReference>
<accession>A0A250JNV7</accession>
<proteinExistence type="predicted"/>
<feature type="compositionally biased region" description="Basic and acidic residues" evidence="1">
    <location>
        <begin position="77"/>
        <end position="86"/>
    </location>
</feature>
<reference evidence="3 4" key="1">
    <citation type="submission" date="2017-06" db="EMBL/GenBank/DDBJ databases">
        <title>Sequencing and comparative analysis of myxobacterial genomes.</title>
        <authorList>
            <person name="Rupp O."/>
            <person name="Goesmann A."/>
            <person name="Sogaard-Andersen L."/>
        </authorList>
    </citation>
    <scope>NUCLEOTIDE SEQUENCE [LARGE SCALE GENOMIC DNA]</scope>
    <source>
        <strain evidence="3 4">DSM 14697</strain>
    </source>
</reference>
<keyword evidence="2" id="KW-0732">Signal</keyword>
<protein>
    <recommendedName>
        <fullName evidence="5">Lipoprotein</fullName>
    </recommendedName>
</protein>
<evidence type="ECO:0008006" key="5">
    <source>
        <dbReference type="Google" id="ProtNLM"/>
    </source>
</evidence>
<evidence type="ECO:0000313" key="4">
    <source>
        <dbReference type="Proteomes" id="UP000217343"/>
    </source>
</evidence>
<gene>
    <name evidence="3" type="ORF">MYMAC_000383</name>
</gene>
<evidence type="ECO:0000313" key="3">
    <source>
        <dbReference type="EMBL" id="ATB44806.1"/>
    </source>
</evidence>
<keyword evidence="4" id="KW-1185">Reference proteome</keyword>
<organism evidence="3 4">
    <name type="scientific">Corallococcus macrosporus DSM 14697</name>
    <dbReference type="NCBI Taxonomy" id="1189310"/>
    <lineage>
        <taxon>Bacteria</taxon>
        <taxon>Pseudomonadati</taxon>
        <taxon>Myxococcota</taxon>
        <taxon>Myxococcia</taxon>
        <taxon>Myxococcales</taxon>
        <taxon>Cystobacterineae</taxon>
        <taxon>Myxococcaceae</taxon>
        <taxon>Corallococcus</taxon>
    </lineage>
</organism>
<dbReference type="Proteomes" id="UP000217343">
    <property type="component" value="Chromosome"/>
</dbReference>
<dbReference type="OrthoDB" id="5516774at2"/>
<dbReference type="KEGG" id="mmas:MYMAC_000383"/>
<feature type="chain" id="PRO_5012964917" description="Lipoprotein" evidence="2">
    <location>
        <begin position="25"/>
        <end position="107"/>
    </location>
</feature>
<feature type="signal peptide" evidence="2">
    <location>
        <begin position="1"/>
        <end position="24"/>
    </location>
</feature>
<evidence type="ECO:0000256" key="2">
    <source>
        <dbReference type="SAM" id="SignalP"/>
    </source>
</evidence>
<sequence length="107" mass="11537">MIRFSGWIRLALVSAVLSSPAALAGRTECEADCGSKAGSTLAECTSRCPNNGRDAACASRCTRKFQEQFAACSKRCPPRDNIESPRKTGSRPQPQEYDVPAEDVVVE</sequence>
<evidence type="ECO:0000256" key="1">
    <source>
        <dbReference type="SAM" id="MobiDB-lite"/>
    </source>
</evidence>
<feature type="region of interest" description="Disordered" evidence="1">
    <location>
        <begin position="75"/>
        <end position="107"/>
    </location>
</feature>